<organism evidence="1 2">
    <name type="scientific">Vitreoscilla filiformis</name>
    <dbReference type="NCBI Taxonomy" id="63"/>
    <lineage>
        <taxon>Bacteria</taxon>
        <taxon>Pseudomonadati</taxon>
        <taxon>Pseudomonadota</taxon>
        <taxon>Betaproteobacteria</taxon>
        <taxon>Neisseriales</taxon>
        <taxon>Neisseriaceae</taxon>
        <taxon>Vitreoscilla</taxon>
    </lineage>
</organism>
<reference evidence="1 2" key="1">
    <citation type="submission" date="2017-07" db="EMBL/GenBank/DDBJ databases">
        <title>Complete Genome Sequence of the cosmetic ferment Vitreoscilla filiformis (ATCC15551).</title>
        <authorList>
            <person name="Contreras S."/>
            <person name="Sagory-Zalkind P."/>
            <person name="Blanquart H."/>
            <person name="Iltis A."/>
            <person name="Morand S.C."/>
        </authorList>
    </citation>
    <scope>NUCLEOTIDE SEQUENCE [LARGE SCALE GENOMIC DNA]</scope>
    <source>
        <strain evidence="1 2">ATCC 15551</strain>
    </source>
</reference>
<gene>
    <name evidence="1" type="ORF">VITFI_CDS1564</name>
</gene>
<dbReference type="KEGG" id="vff:VITFI_CDS1564"/>
<dbReference type="EMBL" id="CP022423">
    <property type="protein sequence ID" value="ASM77342.1"/>
    <property type="molecule type" value="Genomic_DNA"/>
</dbReference>
<accession>A0A221KE81</accession>
<name>A0A221KE81_VITFI</name>
<evidence type="ECO:0000313" key="2">
    <source>
        <dbReference type="Proteomes" id="UP000199729"/>
    </source>
</evidence>
<dbReference type="Proteomes" id="UP000199729">
    <property type="component" value="Chromosome"/>
</dbReference>
<dbReference type="AlphaFoldDB" id="A0A221KE81"/>
<sequence length="43" mass="5018">MRMPGGTPDRPRPVVKISRFRRVLRCAPAPFLFSVPRRRVLMP</sequence>
<evidence type="ECO:0000313" key="1">
    <source>
        <dbReference type="EMBL" id="ASM77342.1"/>
    </source>
</evidence>
<protein>
    <submittedName>
        <fullName evidence="1">Uncharacterized protein</fullName>
    </submittedName>
</protein>
<keyword evidence="2" id="KW-1185">Reference proteome</keyword>
<proteinExistence type="predicted"/>